<dbReference type="EMBL" id="CP093379">
    <property type="protein sequence ID" value="UNM96028.1"/>
    <property type="molecule type" value="Genomic_DNA"/>
</dbReference>
<organism evidence="1 2">
    <name type="scientific">Ignatzschineria rhizosphaerae</name>
    <dbReference type="NCBI Taxonomy" id="2923279"/>
    <lineage>
        <taxon>Bacteria</taxon>
        <taxon>Pseudomonadati</taxon>
        <taxon>Pseudomonadota</taxon>
        <taxon>Gammaproteobacteria</taxon>
        <taxon>Cardiobacteriales</taxon>
        <taxon>Ignatzschineriaceae</taxon>
        <taxon>Ignatzschineria</taxon>
    </lineage>
</organism>
<sequence length="92" mass="10681">MMLLNEHGIAIKRHSVDYCLVDTPLHLISPFDNSLHEFSHYPTSLRVTSVVYESCLEKEALIKERCKLAQIYYAEAINRIYQDHGMKPFKVA</sequence>
<name>A0ABY3WZH7_9GAMM</name>
<proteinExistence type="predicted"/>
<dbReference type="Proteomes" id="UP000829542">
    <property type="component" value="Chromosome"/>
</dbReference>
<gene>
    <name evidence="1" type="ORF">MMG00_12635</name>
</gene>
<accession>A0ABY3WZH7</accession>
<dbReference type="InterPro" id="IPR011604">
    <property type="entry name" value="PDDEXK-like_dom_sf"/>
</dbReference>
<protein>
    <submittedName>
        <fullName evidence="1">Uncharacterized protein</fullName>
    </submittedName>
</protein>
<evidence type="ECO:0000313" key="2">
    <source>
        <dbReference type="Proteomes" id="UP000829542"/>
    </source>
</evidence>
<keyword evidence="2" id="KW-1185">Reference proteome</keyword>
<dbReference type="RefSeq" id="WP_242148907.1">
    <property type="nucleotide sequence ID" value="NZ_CP093379.1"/>
</dbReference>
<evidence type="ECO:0000313" key="1">
    <source>
        <dbReference type="EMBL" id="UNM96028.1"/>
    </source>
</evidence>
<dbReference type="Gene3D" id="3.90.320.10">
    <property type="match status" value="1"/>
</dbReference>
<reference evidence="1 2" key="1">
    <citation type="submission" date="2022-03" db="EMBL/GenBank/DDBJ databases">
        <title>Ignatzschineria rhizosphaerae HR5S32.</title>
        <authorList>
            <person name="Sun J.Q."/>
            <person name="Feng J.Y."/>
        </authorList>
    </citation>
    <scope>NUCLEOTIDE SEQUENCE [LARGE SCALE GENOMIC DNA]</scope>
    <source>
        <strain evidence="1 2">HR5S32</strain>
    </source>
</reference>